<keyword evidence="6" id="KW-1185">Reference proteome</keyword>
<dbReference type="SUPFAM" id="SSF69322">
    <property type="entry name" value="Tricorn protease domain 2"/>
    <property type="match status" value="1"/>
</dbReference>
<dbReference type="GO" id="GO:0004252">
    <property type="term" value="F:serine-type endopeptidase activity"/>
    <property type="evidence" value="ECO:0007669"/>
    <property type="project" value="TreeGrafter"/>
</dbReference>
<dbReference type="Gene3D" id="2.120.10.30">
    <property type="entry name" value="TolB, C-terminal domain"/>
    <property type="match status" value="2"/>
</dbReference>
<dbReference type="SUPFAM" id="SSF53474">
    <property type="entry name" value="alpha/beta-Hydrolases"/>
    <property type="match status" value="1"/>
</dbReference>
<dbReference type="InterPro" id="IPR011659">
    <property type="entry name" value="WD40"/>
</dbReference>
<gene>
    <name evidence="5" type="ORF">D5S19_24355</name>
</gene>
<evidence type="ECO:0000256" key="3">
    <source>
        <dbReference type="SAM" id="MobiDB-lite"/>
    </source>
</evidence>
<dbReference type="InterPro" id="IPR001375">
    <property type="entry name" value="Peptidase_S9_cat"/>
</dbReference>
<dbReference type="InterPro" id="IPR011042">
    <property type="entry name" value="6-blade_b-propeller_TolB-like"/>
</dbReference>
<keyword evidence="2" id="KW-0645">Protease</keyword>
<comment type="caution">
    <text evidence="5">The sequence shown here is derived from an EMBL/GenBank/DDBJ whole genome shotgun (WGS) entry which is preliminary data.</text>
</comment>
<dbReference type="GO" id="GO:0006508">
    <property type="term" value="P:proteolysis"/>
    <property type="evidence" value="ECO:0007669"/>
    <property type="project" value="InterPro"/>
</dbReference>
<dbReference type="Gene3D" id="3.40.50.1820">
    <property type="entry name" value="alpha/beta hydrolase"/>
    <property type="match status" value="1"/>
</dbReference>
<dbReference type="InterPro" id="IPR029058">
    <property type="entry name" value="AB_hydrolase_fold"/>
</dbReference>
<proteinExistence type="predicted"/>
<dbReference type="Proteomes" id="UP000285112">
    <property type="component" value="Unassembled WGS sequence"/>
</dbReference>
<evidence type="ECO:0000256" key="1">
    <source>
        <dbReference type="ARBA" id="ARBA00022801"/>
    </source>
</evidence>
<sequence length="683" mass="72668">MVSRPCPGLPGRPTTYGGPMAHPEPGAPAGPLTPADLAALRSLSDPQVSPDGRLRACVVQEPAPEHGEPERSAIWLARGDEPAAPVTSGAGADQTPRISPSGRFLAFTSDREQPGLWRLYIAPLDADGTNEPWKIDGVPGVVEDIVWAADESGLVVLTADEGSDSGNIRGATRFVPPEEAGASFLVRRPATVRRRVHWVRLPSGTVRQVSQDDRTVWEIGWAGQGPLAAVVSADPTESGWYDAELATIDLADATTKIVYTPSWQLQSPAVSPDGRSIAFLEAPQSDRALLAGSLTILDLDTGSVTRPEHEADLTRVRWTADGRLFWLGVASVETACGFFRPGETGWQLDQRWRGLGTLGRTYLTAATCSLDGTTIVAGFQAHNEPPELRQLDQRPGEAPHWRALTSLNTALAGRARVRESVHKWKSFDGIEIEGILLLPENGYETPLPLVVVPHGGPTNATTSVFAAGAHRGDGILLAQAGCAVLLPNPRGSTGRGREFMAANLGDMGGGDLRDLEAGVDSLAAAGIADPARTGIVGISYGGFMSAWAAACSDRFAASIPISGISDWLSFHHTSNLGRFDEIYLDGSPYDPAGPYLDRSPVFHAAKCRTPTLLLHGDADLACPVTQAQEFYQALAAVGCETEFVIYKGAGHGMTEREHVLDVSERILGWFSRHLGFPVPGGTP</sequence>
<dbReference type="Pfam" id="PF07676">
    <property type="entry name" value="PD40"/>
    <property type="match status" value="2"/>
</dbReference>
<dbReference type="EMBL" id="QZFV01000112">
    <property type="protein sequence ID" value="RJQ80879.1"/>
    <property type="molecule type" value="Genomic_DNA"/>
</dbReference>
<evidence type="ECO:0000256" key="2">
    <source>
        <dbReference type="ARBA" id="ARBA00022825"/>
    </source>
</evidence>
<name>A0A419HV72_9PSEU</name>
<protein>
    <submittedName>
        <fullName evidence="5">S9 family peptidase</fullName>
    </submittedName>
</protein>
<keyword evidence="1" id="KW-0378">Hydrolase</keyword>
<dbReference type="PANTHER" id="PTHR42776">
    <property type="entry name" value="SERINE PEPTIDASE S9 FAMILY MEMBER"/>
    <property type="match status" value="1"/>
</dbReference>
<keyword evidence="2" id="KW-0720">Serine protease</keyword>
<evidence type="ECO:0000259" key="4">
    <source>
        <dbReference type="Pfam" id="PF00326"/>
    </source>
</evidence>
<dbReference type="AlphaFoldDB" id="A0A419HV72"/>
<reference evidence="5 6" key="1">
    <citation type="submission" date="2018-09" db="EMBL/GenBank/DDBJ databases">
        <title>YIM PH 21725 draft genome.</title>
        <authorList>
            <person name="Miao C."/>
        </authorList>
    </citation>
    <scope>NUCLEOTIDE SEQUENCE [LARGE SCALE GENOMIC DNA]</scope>
    <source>
        <strain evidence="6">YIM PH21725</strain>
    </source>
</reference>
<organism evidence="5 6">
    <name type="scientific">Amycolatopsis panacis</name>
    <dbReference type="NCBI Taxonomy" id="2340917"/>
    <lineage>
        <taxon>Bacteria</taxon>
        <taxon>Bacillati</taxon>
        <taxon>Actinomycetota</taxon>
        <taxon>Actinomycetes</taxon>
        <taxon>Pseudonocardiales</taxon>
        <taxon>Pseudonocardiaceae</taxon>
        <taxon>Amycolatopsis</taxon>
    </lineage>
</organism>
<evidence type="ECO:0000313" key="6">
    <source>
        <dbReference type="Proteomes" id="UP000285112"/>
    </source>
</evidence>
<dbReference type="PANTHER" id="PTHR42776:SF27">
    <property type="entry name" value="DIPEPTIDYL PEPTIDASE FAMILY MEMBER 6"/>
    <property type="match status" value="1"/>
</dbReference>
<dbReference type="Pfam" id="PF00326">
    <property type="entry name" value="Peptidase_S9"/>
    <property type="match status" value="1"/>
</dbReference>
<feature type="region of interest" description="Disordered" evidence="3">
    <location>
        <begin position="1"/>
        <end position="34"/>
    </location>
</feature>
<accession>A0A419HV72</accession>
<evidence type="ECO:0000313" key="5">
    <source>
        <dbReference type="EMBL" id="RJQ80879.1"/>
    </source>
</evidence>
<feature type="domain" description="Peptidase S9 prolyl oligopeptidase catalytic" evidence="4">
    <location>
        <begin position="476"/>
        <end position="675"/>
    </location>
</feature>